<gene>
    <name evidence="1" type="ORF">AHMF7616_05289</name>
</gene>
<evidence type="ECO:0000313" key="2">
    <source>
        <dbReference type="Proteomes" id="UP000253919"/>
    </source>
</evidence>
<reference evidence="1 2" key="1">
    <citation type="submission" date="2018-04" db="EMBL/GenBank/DDBJ databases">
        <title>Adhaeribacter sp. HMF7616 genome sequencing and assembly.</title>
        <authorList>
            <person name="Kang H."/>
            <person name="Kang J."/>
            <person name="Cha I."/>
            <person name="Kim H."/>
            <person name="Joh K."/>
        </authorList>
    </citation>
    <scope>NUCLEOTIDE SEQUENCE [LARGE SCALE GENOMIC DNA]</scope>
    <source>
        <strain evidence="1 2">HMF7616</strain>
    </source>
</reference>
<sequence>MYTSTTRRLYENEVLTIYLELDLSLLRLDWKQQPSSPEYRMGYHQAILLALEYRTLYWLTDSRQVLYLHQADQHWMYAKMRPLLKGGKLQRMAIVLQPETLIMTDQKPCMTIQGILSPARSFFTWTSFWM</sequence>
<dbReference type="EMBL" id="QASA01000002">
    <property type="protein sequence ID" value="RDC58855.1"/>
    <property type="molecule type" value="Genomic_DNA"/>
</dbReference>
<dbReference type="OrthoDB" id="979415at2"/>
<evidence type="ECO:0000313" key="1">
    <source>
        <dbReference type="EMBL" id="RDC58855.1"/>
    </source>
</evidence>
<accession>A0A369Q5S0</accession>
<dbReference type="AlphaFoldDB" id="A0A369Q5S0"/>
<dbReference type="Proteomes" id="UP000253919">
    <property type="component" value="Unassembled WGS sequence"/>
</dbReference>
<name>A0A369Q5S0_9BACT</name>
<comment type="caution">
    <text evidence="1">The sequence shown here is derived from an EMBL/GenBank/DDBJ whole genome shotgun (WGS) entry which is preliminary data.</text>
</comment>
<dbReference type="RefSeq" id="WP_115375862.1">
    <property type="nucleotide sequence ID" value="NZ_QASA01000002.1"/>
</dbReference>
<proteinExistence type="predicted"/>
<keyword evidence="2" id="KW-1185">Reference proteome</keyword>
<organism evidence="1 2">
    <name type="scientific">Adhaeribacter pallidiroseus</name>
    <dbReference type="NCBI Taxonomy" id="2072847"/>
    <lineage>
        <taxon>Bacteria</taxon>
        <taxon>Pseudomonadati</taxon>
        <taxon>Bacteroidota</taxon>
        <taxon>Cytophagia</taxon>
        <taxon>Cytophagales</taxon>
        <taxon>Hymenobacteraceae</taxon>
        <taxon>Adhaeribacter</taxon>
    </lineage>
</organism>
<protein>
    <submittedName>
        <fullName evidence="1">Uncharacterized protein</fullName>
    </submittedName>
</protein>